<organism evidence="5 6">
    <name type="scientific">Streptomyces scabichelini</name>
    <dbReference type="NCBI Taxonomy" id="2711217"/>
    <lineage>
        <taxon>Bacteria</taxon>
        <taxon>Bacillati</taxon>
        <taxon>Actinomycetota</taxon>
        <taxon>Actinomycetes</taxon>
        <taxon>Kitasatosporales</taxon>
        <taxon>Streptomycetaceae</taxon>
        <taxon>Streptomyces</taxon>
    </lineage>
</organism>
<dbReference type="GO" id="GO:0005975">
    <property type="term" value="P:carbohydrate metabolic process"/>
    <property type="evidence" value="ECO:0007669"/>
    <property type="project" value="UniProtKB-ARBA"/>
</dbReference>
<dbReference type="SUPFAM" id="SSF51445">
    <property type="entry name" value="(Trans)glycosidases"/>
    <property type="match status" value="1"/>
</dbReference>
<feature type="domain" description="Glycosyl hydrolase family 98 putative carbohydrate-binding module" evidence="4">
    <location>
        <begin position="771"/>
        <end position="916"/>
    </location>
</feature>
<dbReference type="InterPro" id="IPR052720">
    <property type="entry name" value="Glycosyl_hydrolase_97"/>
</dbReference>
<dbReference type="Gene3D" id="2.70.98.10">
    <property type="match status" value="1"/>
</dbReference>
<dbReference type="InterPro" id="IPR013780">
    <property type="entry name" value="Glyco_hydro_b"/>
</dbReference>
<dbReference type="Proteomes" id="UP000472335">
    <property type="component" value="Unassembled WGS sequence"/>
</dbReference>
<dbReference type="Pfam" id="PF10566">
    <property type="entry name" value="Glyco_hydro_97"/>
    <property type="match status" value="1"/>
</dbReference>
<evidence type="ECO:0000259" key="4">
    <source>
        <dbReference type="SMART" id="SM00776"/>
    </source>
</evidence>
<dbReference type="InterPro" id="IPR019563">
    <property type="entry name" value="GH97_catalytic"/>
</dbReference>
<evidence type="ECO:0000256" key="2">
    <source>
        <dbReference type="ARBA" id="ARBA00023295"/>
    </source>
</evidence>
<dbReference type="AlphaFoldDB" id="A0A6G4V320"/>
<dbReference type="InterPro" id="IPR018905">
    <property type="entry name" value="A-galactase_NEW3"/>
</dbReference>
<keyword evidence="1" id="KW-0378">Hydrolase</keyword>
<dbReference type="Pfam" id="PF14508">
    <property type="entry name" value="GH97_N"/>
    <property type="match status" value="1"/>
</dbReference>
<dbReference type="PANTHER" id="PTHR35803:SF2">
    <property type="entry name" value="RETAINING ALPHA-GALACTOSIDASE"/>
    <property type="match status" value="1"/>
</dbReference>
<dbReference type="InterPro" id="IPR038637">
    <property type="entry name" value="NPCBM_sf"/>
</dbReference>
<name>A0A6G4V320_9ACTN</name>
<sequence length="923" mass="100021">MGDEFVAHQNRQRCRTRVEAYVHAGTHRFRRRLLALLAAAVSATVGLGSPPPPAAAAAGSAAATSWNVTHRAGEPGEALTAHLQLDDTRGTLSLGVRRGSTTVLEPAPVGITTDASDLTAGLRLRGHTVRKVTERYSTTTGKQRRRVAHMTEARFSFAKDDGARLDLVVRVSDDGFAYRYVLPGDDEVTVLGEASAFQVPDEAAAWLMPYTPNYERPRTETTAADAATGDYAYPSLFRVGESYVLLTESDVDGRYAGSRLAHDAGSGRYTVELADERIASAGRLATPWRTAVIGDLATVTESTLTDDLAPDSRVTDTSWIRPGKVAWSWLAGFGAAQRSLKTQQRFVDYSAAHGWEYTLVDDGWKTEDWMPRLIEYAQRRGVKILVWMHWSDLDTAAEREETLGRVKEWGAAGLKIDFMDSDAQERFRWYDDILEATAERELLVNFHGSTIPHGIQRTWPHVMSMEAVYGAEQGNVSLADITTLPYTRNVVGSMDYTPMGFQFGTRKTSEAAELALSVVYESGFQNFAGSVEAYRSRPELERFLEQVPTVWDETRLLSGHPGDGATLARRHGDRWFVGDVTAADGPATRRVPLDFLGAGRWRLEVLRDGPDGLVRDSRVADRRDVLTVPTSAGGGFAALICRALPGRTTCDRPVDRMPLTALSATPQKAEADPGTTVAVEGTFQVEDFGPARDATVRVSSPQGWTVTGGTAHADELATGAALSTRATVHVPSDAAYGYHDVVVSASYRAPGEKAGVPALRQERTVRVFVAPPGVDYVSDLPFAQERNGWGPVERDTSNGESAGGDGGPLRIRGTAYDKGLGMHATAEVSVDIRGAYDRFRAHVGVDDEVGGRATVAFEVVGDGRLLARTEVMTPADAARALDIDVSGVQRLTLRVTDGGDGINSDHADWADAQLRLITADTTE</sequence>
<dbReference type="GO" id="GO:0030246">
    <property type="term" value="F:carbohydrate binding"/>
    <property type="evidence" value="ECO:0007669"/>
    <property type="project" value="InterPro"/>
</dbReference>
<dbReference type="InterPro" id="IPR013222">
    <property type="entry name" value="Glyco_hyd_98_carb-bd"/>
</dbReference>
<reference evidence="5 6" key="1">
    <citation type="submission" date="2020-02" db="EMBL/GenBank/DDBJ databases">
        <title>Whole-genome analyses of novel actinobacteria.</title>
        <authorList>
            <person name="Sahin N."/>
            <person name="Gencbay T."/>
        </authorList>
    </citation>
    <scope>NUCLEOTIDE SEQUENCE [LARGE SCALE GENOMIC DNA]</scope>
    <source>
        <strain evidence="5 6">HC44</strain>
    </source>
</reference>
<dbReference type="Gene3D" id="2.60.120.1060">
    <property type="entry name" value="NPCBM/NEW2 domain"/>
    <property type="match status" value="1"/>
</dbReference>
<gene>
    <name evidence="5" type="ORF">G5C60_12510</name>
</gene>
<dbReference type="Pfam" id="PF10633">
    <property type="entry name" value="NPCBM_assoc"/>
    <property type="match status" value="1"/>
</dbReference>
<dbReference type="InterPro" id="IPR029483">
    <property type="entry name" value="GH97_C"/>
</dbReference>
<dbReference type="InterPro" id="IPR017853">
    <property type="entry name" value="GH"/>
</dbReference>
<dbReference type="InterPro" id="IPR013783">
    <property type="entry name" value="Ig-like_fold"/>
</dbReference>
<dbReference type="Gene3D" id="3.20.20.70">
    <property type="entry name" value="Aldolase class I"/>
    <property type="match status" value="1"/>
</dbReference>
<protein>
    <submittedName>
        <fullName evidence="5">Alpha-glucosidase</fullName>
    </submittedName>
</protein>
<evidence type="ECO:0000313" key="5">
    <source>
        <dbReference type="EMBL" id="NGO08419.1"/>
    </source>
</evidence>
<evidence type="ECO:0000313" key="6">
    <source>
        <dbReference type="Proteomes" id="UP000472335"/>
    </source>
</evidence>
<dbReference type="SMART" id="SM00776">
    <property type="entry name" value="NPCBM"/>
    <property type="match status" value="1"/>
</dbReference>
<dbReference type="InterPro" id="IPR008979">
    <property type="entry name" value="Galactose-bd-like_sf"/>
</dbReference>
<accession>A0A6G4V320</accession>
<dbReference type="Gene3D" id="2.60.40.10">
    <property type="entry name" value="Immunoglobulins"/>
    <property type="match status" value="1"/>
</dbReference>
<evidence type="ECO:0000256" key="1">
    <source>
        <dbReference type="ARBA" id="ARBA00022801"/>
    </source>
</evidence>
<evidence type="ECO:0000256" key="3">
    <source>
        <dbReference type="SAM" id="MobiDB-lite"/>
    </source>
</evidence>
<dbReference type="EMBL" id="JAAKZY010000030">
    <property type="protein sequence ID" value="NGO08419.1"/>
    <property type="molecule type" value="Genomic_DNA"/>
</dbReference>
<dbReference type="InterPro" id="IPR014718">
    <property type="entry name" value="GH-type_carb-bd"/>
</dbReference>
<dbReference type="SUPFAM" id="SSF49785">
    <property type="entry name" value="Galactose-binding domain-like"/>
    <property type="match status" value="1"/>
</dbReference>
<dbReference type="Pfam" id="PF08305">
    <property type="entry name" value="NPCBM"/>
    <property type="match status" value="1"/>
</dbReference>
<dbReference type="PANTHER" id="PTHR35803">
    <property type="entry name" value="GLUCAN 1,4-ALPHA-GLUCOSIDASE SUSB-RELATED"/>
    <property type="match status" value="1"/>
</dbReference>
<keyword evidence="2" id="KW-0326">Glycosidase</keyword>
<comment type="caution">
    <text evidence="5">The sequence shown here is derived from an EMBL/GenBank/DDBJ whole genome shotgun (WGS) entry which is preliminary data.</text>
</comment>
<dbReference type="Gene3D" id="2.60.40.1180">
    <property type="entry name" value="Golgi alpha-mannosidase II"/>
    <property type="match status" value="1"/>
</dbReference>
<feature type="region of interest" description="Disordered" evidence="3">
    <location>
        <begin position="787"/>
        <end position="810"/>
    </location>
</feature>
<proteinExistence type="predicted"/>
<keyword evidence="6" id="KW-1185">Reference proteome</keyword>
<dbReference type="InterPro" id="IPR013785">
    <property type="entry name" value="Aldolase_TIM"/>
</dbReference>
<dbReference type="Pfam" id="PF14509">
    <property type="entry name" value="GH97_C"/>
    <property type="match status" value="1"/>
</dbReference>
<dbReference type="InterPro" id="IPR029486">
    <property type="entry name" value="GH97_N"/>
</dbReference>
<dbReference type="GO" id="GO:0016798">
    <property type="term" value="F:hydrolase activity, acting on glycosyl bonds"/>
    <property type="evidence" value="ECO:0007669"/>
    <property type="project" value="UniProtKB-KW"/>
</dbReference>